<dbReference type="STRING" id="52441.SAMN05216302_102169"/>
<proteinExistence type="predicted"/>
<keyword evidence="4" id="KW-1185">Reference proteome</keyword>
<feature type="transmembrane region" description="Helical" evidence="1">
    <location>
        <begin position="6"/>
        <end position="27"/>
    </location>
</feature>
<dbReference type="InterPro" id="IPR022765">
    <property type="entry name" value="Dna2/Cas4_DUF83"/>
</dbReference>
<feature type="domain" description="DUF83" evidence="2">
    <location>
        <begin position="59"/>
        <end position="170"/>
    </location>
</feature>
<keyword evidence="1" id="KW-0812">Transmembrane</keyword>
<dbReference type="EMBL" id="FOSP01000021">
    <property type="protein sequence ID" value="SFK93302.1"/>
    <property type="molecule type" value="Genomic_DNA"/>
</dbReference>
<dbReference type="AlphaFoldDB" id="A0A1I4DIG3"/>
<dbReference type="GO" id="GO:0004527">
    <property type="term" value="F:exonuclease activity"/>
    <property type="evidence" value="ECO:0007669"/>
    <property type="project" value="UniProtKB-KW"/>
</dbReference>
<keyword evidence="3" id="KW-0269">Exonuclease</keyword>
<dbReference type="Proteomes" id="UP000199533">
    <property type="component" value="Unassembled WGS sequence"/>
</dbReference>
<keyword evidence="3" id="KW-0540">Nuclease</keyword>
<keyword evidence="3" id="KW-0378">Hydrolase</keyword>
<keyword evidence="1" id="KW-0472">Membrane</keyword>
<dbReference type="Gene3D" id="3.90.320.10">
    <property type="match status" value="1"/>
</dbReference>
<keyword evidence="1" id="KW-1133">Transmembrane helix</keyword>
<reference evidence="4" key="1">
    <citation type="submission" date="2016-10" db="EMBL/GenBank/DDBJ databases">
        <authorList>
            <person name="Varghese N."/>
            <person name="Submissions S."/>
        </authorList>
    </citation>
    <scope>NUCLEOTIDE SEQUENCE [LARGE SCALE GENOMIC DNA]</scope>
    <source>
        <strain evidence="4">Nm69</strain>
    </source>
</reference>
<evidence type="ECO:0000313" key="4">
    <source>
        <dbReference type="Proteomes" id="UP000199533"/>
    </source>
</evidence>
<protein>
    <submittedName>
        <fullName evidence="3">CRISPR/Cas system-associated exonuclease Cas4, RecB family</fullName>
    </submittedName>
</protein>
<name>A0A1I4DIG3_9PROT</name>
<evidence type="ECO:0000259" key="2">
    <source>
        <dbReference type="Pfam" id="PF01930"/>
    </source>
</evidence>
<evidence type="ECO:0000313" key="3">
    <source>
        <dbReference type="EMBL" id="SFK93302.1"/>
    </source>
</evidence>
<sequence>MIEFFDSIMTLILIAAAIWVFMIWRGLTQDWMPKELRVGRIVMIEEDLRTRFPFAVVGRPDQVYQLENGLHVPVENKNRSNFKIHETDIAQLSLQAWLLRRNRLSTTHYGYVAINNRKTGKRRAIRVDLLDDKSCGHLITRYLTVISHKAQPEKNMGVKCSSCGHRAYCY</sequence>
<accession>A0A1I4DIG3</accession>
<dbReference type="Pfam" id="PF01930">
    <property type="entry name" value="Cas_Cas4"/>
    <property type="match status" value="1"/>
</dbReference>
<organism evidence="3 4">
    <name type="scientific">Nitrosomonas aestuarii</name>
    <dbReference type="NCBI Taxonomy" id="52441"/>
    <lineage>
        <taxon>Bacteria</taxon>
        <taxon>Pseudomonadati</taxon>
        <taxon>Pseudomonadota</taxon>
        <taxon>Betaproteobacteria</taxon>
        <taxon>Nitrosomonadales</taxon>
        <taxon>Nitrosomonadaceae</taxon>
        <taxon>Nitrosomonas</taxon>
    </lineage>
</organism>
<dbReference type="RefSeq" id="WP_090700814.1">
    <property type="nucleotide sequence ID" value="NZ_FOSP01000021.1"/>
</dbReference>
<evidence type="ECO:0000256" key="1">
    <source>
        <dbReference type="SAM" id="Phobius"/>
    </source>
</evidence>
<dbReference type="InterPro" id="IPR011604">
    <property type="entry name" value="PDDEXK-like_dom_sf"/>
</dbReference>
<gene>
    <name evidence="3" type="ORF">SAMN05216302_102169</name>
</gene>
<dbReference type="OrthoDB" id="8910728at2"/>